<accession>A0A0U1NN86</accession>
<sequence length="96" mass="10269">MQLETALKRLDILVGQLSATTTAPADLSEAWTEIDDLLKSVIAPAIKSGGSLPLEEEAKAEIGNLISEIAALEQKLQIKARALDTFAPRKNSDDPV</sequence>
<dbReference type="AlphaFoldDB" id="A0A0U1NN86"/>
<protein>
    <submittedName>
        <fullName evidence="1">Uncharacterized protein</fullName>
    </submittedName>
</protein>
<keyword evidence="2" id="KW-1185">Reference proteome</keyword>
<dbReference type="OrthoDB" id="10007298at2"/>
<evidence type="ECO:0000313" key="2">
    <source>
        <dbReference type="Proteomes" id="UP000048949"/>
    </source>
</evidence>
<dbReference type="EMBL" id="CVQV01000013">
    <property type="protein sequence ID" value="CRK76162.1"/>
    <property type="molecule type" value="Genomic_DNA"/>
</dbReference>
<reference evidence="1 2" key="1">
    <citation type="submission" date="2015-04" db="EMBL/GenBank/DDBJ databases">
        <authorList>
            <person name="Syromyatnikov M.Y."/>
            <person name="Popov V.N."/>
        </authorList>
    </citation>
    <scope>NUCLEOTIDE SEQUENCE [LARGE SCALE GENOMIC DNA]</scope>
    <source>
        <strain evidence="1 2">CECT 5292</strain>
    </source>
</reference>
<evidence type="ECO:0000313" key="1">
    <source>
        <dbReference type="EMBL" id="CRK76162.1"/>
    </source>
</evidence>
<gene>
    <name evidence="1" type="ORF">NIG5292_02219</name>
</gene>
<dbReference type="STRING" id="282199.GCA_001049735_02218"/>
<dbReference type="RefSeq" id="WP_048599574.1">
    <property type="nucleotide sequence ID" value="NZ_CVPC01000013.1"/>
</dbReference>
<organism evidence="1 2">
    <name type="scientific">Nereida ignava</name>
    <dbReference type="NCBI Taxonomy" id="282199"/>
    <lineage>
        <taxon>Bacteria</taxon>
        <taxon>Pseudomonadati</taxon>
        <taxon>Pseudomonadota</taxon>
        <taxon>Alphaproteobacteria</taxon>
        <taxon>Rhodobacterales</taxon>
        <taxon>Roseobacteraceae</taxon>
        <taxon>Nereida</taxon>
    </lineage>
</organism>
<proteinExistence type="predicted"/>
<dbReference type="Proteomes" id="UP000048949">
    <property type="component" value="Unassembled WGS sequence"/>
</dbReference>
<name>A0A0U1NN86_9RHOB</name>